<name>A0A1M4PT57_9FIRM</name>
<protein>
    <recommendedName>
        <fullName evidence="3">Integrase catalytic domain-containing protein</fullName>
    </recommendedName>
</protein>
<organism evidence="1 2">
    <name type="scientific">[Clostridium] ultunense Esp</name>
    <dbReference type="NCBI Taxonomy" id="1288971"/>
    <lineage>
        <taxon>Bacteria</taxon>
        <taxon>Bacillati</taxon>
        <taxon>Bacillota</taxon>
        <taxon>Tissierellia</taxon>
        <taxon>Tissierellales</taxon>
        <taxon>Tepidimicrobiaceae</taxon>
        <taxon>Schnuerera</taxon>
    </lineage>
</organism>
<dbReference type="GO" id="GO:0015074">
    <property type="term" value="P:DNA integration"/>
    <property type="evidence" value="ECO:0007669"/>
    <property type="project" value="InterPro"/>
</dbReference>
<proteinExistence type="predicted"/>
<dbReference type="Proteomes" id="UP000245423">
    <property type="component" value="Chromosome 1"/>
</dbReference>
<keyword evidence="2" id="KW-1185">Reference proteome</keyword>
<evidence type="ECO:0000313" key="2">
    <source>
        <dbReference type="Proteomes" id="UP000245423"/>
    </source>
</evidence>
<gene>
    <name evidence="1" type="ORF">CUESP1_3338</name>
</gene>
<evidence type="ECO:0000313" key="1">
    <source>
        <dbReference type="EMBL" id="SHD78660.1"/>
    </source>
</evidence>
<sequence length="50" mass="6129">MQGYYLMLHDTFKSMRLLDAYDEYIYFYNYEKLQKRLNSLSSMVYRALAA</sequence>
<accession>A0A1M4PT57</accession>
<dbReference type="AlphaFoldDB" id="A0A1M4PT57"/>
<reference evidence="1 2" key="1">
    <citation type="submission" date="2016-11" db="EMBL/GenBank/DDBJ databases">
        <authorList>
            <person name="Manzoor S."/>
        </authorList>
    </citation>
    <scope>NUCLEOTIDE SEQUENCE [LARGE SCALE GENOMIC DNA]</scope>
    <source>
        <strain evidence="1">Clostridium ultunense strain Esp</strain>
    </source>
</reference>
<dbReference type="EMBL" id="LT669839">
    <property type="protein sequence ID" value="SHD78660.1"/>
    <property type="molecule type" value="Genomic_DNA"/>
</dbReference>
<evidence type="ECO:0008006" key="3">
    <source>
        <dbReference type="Google" id="ProtNLM"/>
    </source>
</evidence>